<evidence type="ECO:0000256" key="4">
    <source>
        <dbReference type="ARBA" id="ARBA00022989"/>
    </source>
</evidence>
<dbReference type="EMBL" id="ML121531">
    <property type="protein sequence ID" value="RPB27455.1"/>
    <property type="molecule type" value="Genomic_DNA"/>
</dbReference>
<dbReference type="PANTHER" id="PTHR48022">
    <property type="entry name" value="PLASTIDIC GLUCOSE TRANSPORTER 4"/>
    <property type="match status" value="1"/>
</dbReference>
<dbReference type="InterPro" id="IPR050360">
    <property type="entry name" value="MFS_Sugar_Transporters"/>
</dbReference>
<dbReference type="PANTHER" id="PTHR48022:SF2">
    <property type="entry name" value="PLASTIDIC GLUCOSE TRANSPORTER 4"/>
    <property type="match status" value="1"/>
</dbReference>
<keyword evidence="4 6" id="KW-1133">Transmembrane helix</keyword>
<evidence type="ECO:0000256" key="6">
    <source>
        <dbReference type="SAM" id="Phobius"/>
    </source>
</evidence>
<evidence type="ECO:0000256" key="5">
    <source>
        <dbReference type="ARBA" id="ARBA00023136"/>
    </source>
</evidence>
<comment type="similarity">
    <text evidence="2">Belongs to the major facilitator superfamily. Sugar transporter (TC 2.A.1.1) family.</text>
</comment>
<feature type="transmembrane region" description="Helical" evidence="6">
    <location>
        <begin position="12"/>
        <end position="34"/>
    </location>
</feature>
<dbReference type="GO" id="GO:0005351">
    <property type="term" value="F:carbohydrate:proton symporter activity"/>
    <property type="evidence" value="ECO:0007669"/>
    <property type="project" value="TreeGrafter"/>
</dbReference>
<dbReference type="Gene3D" id="1.20.1250.20">
    <property type="entry name" value="MFS general substrate transporter like domains"/>
    <property type="match status" value="1"/>
</dbReference>
<organism evidence="8 9">
    <name type="scientific">Terfezia boudieri ATCC MYA-4762</name>
    <dbReference type="NCBI Taxonomy" id="1051890"/>
    <lineage>
        <taxon>Eukaryota</taxon>
        <taxon>Fungi</taxon>
        <taxon>Dikarya</taxon>
        <taxon>Ascomycota</taxon>
        <taxon>Pezizomycotina</taxon>
        <taxon>Pezizomycetes</taxon>
        <taxon>Pezizales</taxon>
        <taxon>Pezizaceae</taxon>
        <taxon>Terfezia</taxon>
    </lineage>
</organism>
<gene>
    <name evidence="8" type="ORF">L211DRAFT_846249</name>
</gene>
<dbReference type="AlphaFoldDB" id="A0A3N4ME35"/>
<dbReference type="GO" id="GO:0016020">
    <property type="term" value="C:membrane"/>
    <property type="evidence" value="ECO:0007669"/>
    <property type="project" value="UniProtKB-SubCell"/>
</dbReference>
<keyword evidence="5 6" id="KW-0472">Membrane</keyword>
<dbReference type="SUPFAM" id="SSF103473">
    <property type="entry name" value="MFS general substrate transporter"/>
    <property type="match status" value="1"/>
</dbReference>
<sequence>MQTFAVGSQGLMYAGRLAGGLGLGVSSFLVPLYLAKISHRQYDGFIVGLHEILNQISGVTGFRVNQWKHVSGNKQWMISLGMQMAPGALLFLDTPRKPEISG</sequence>
<reference evidence="8 9" key="1">
    <citation type="journal article" date="2018" name="Nat. Ecol. Evol.">
        <title>Pezizomycetes genomes reveal the molecular basis of ectomycorrhizal truffle lifestyle.</title>
        <authorList>
            <person name="Murat C."/>
            <person name="Payen T."/>
            <person name="Noel B."/>
            <person name="Kuo A."/>
            <person name="Morin E."/>
            <person name="Chen J."/>
            <person name="Kohler A."/>
            <person name="Krizsan K."/>
            <person name="Balestrini R."/>
            <person name="Da Silva C."/>
            <person name="Montanini B."/>
            <person name="Hainaut M."/>
            <person name="Levati E."/>
            <person name="Barry K.W."/>
            <person name="Belfiori B."/>
            <person name="Cichocki N."/>
            <person name="Clum A."/>
            <person name="Dockter R.B."/>
            <person name="Fauchery L."/>
            <person name="Guy J."/>
            <person name="Iotti M."/>
            <person name="Le Tacon F."/>
            <person name="Lindquist E.A."/>
            <person name="Lipzen A."/>
            <person name="Malagnac F."/>
            <person name="Mello A."/>
            <person name="Molinier V."/>
            <person name="Miyauchi S."/>
            <person name="Poulain J."/>
            <person name="Riccioni C."/>
            <person name="Rubini A."/>
            <person name="Sitrit Y."/>
            <person name="Splivallo R."/>
            <person name="Traeger S."/>
            <person name="Wang M."/>
            <person name="Zifcakova L."/>
            <person name="Wipf D."/>
            <person name="Zambonelli A."/>
            <person name="Paolocci F."/>
            <person name="Nowrousian M."/>
            <person name="Ottonello S."/>
            <person name="Baldrian P."/>
            <person name="Spatafora J.W."/>
            <person name="Henrissat B."/>
            <person name="Nagy L.G."/>
            <person name="Aury J.M."/>
            <person name="Wincker P."/>
            <person name="Grigoriev I.V."/>
            <person name="Bonfante P."/>
            <person name="Martin F.M."/>
        </authorList>
    </citation>
    <scope>NUCLEOTIDE SEQUENCE [LARGE SCALE GENOMIC DNA]</scope>
    <source>
        <strain evidence="8 9">ATCC MYA-4762</strain>
    </source>
</reference>
<accession>A0A3N4ME35</accession>
<proteinExistence type="inferred from homology"/>
<dbReference type="Proteomes" id="UP000267821">
    <property type="component" value="Unassembled WGS sequence"/>
</dbReference>
<evidence type="ECO:0000256" key="3">
    <source>
        <dbReference type="ARBA" id="ARBA00022692"/>
    </source>
</evidence>
<evidence type="ECO:0000313" key="9">
    <source>
        <dbReference type="Proteomes" id="UP000267821"/>
    </source>
</evidence>
<dbReference type="PROSITE" id="PS50850">
    <property type="entry name" value="MFS"/>
    <property type="match status" value="1"/>
</dbReference>
<evidence type="ECO:0000256" key="1">
    <source>
        <dbReference type="ARBA" id="ARBA00004141"/>
    </source>
</evidence>
<dbReference type="Pfam" id="PF00083">
    <property type="entry name" value="Sugar_tr"/>
    <property type="match status" value="1"/>
</dbReference>
<dbReference type="STRING" id="1051890.A0A3N4ME35"/>
<dbReference type="InterPro" id="IPR005828">
    <property type="entry name" value="MFS_sugar_transport-like"/>
</dbReference>
<evidence type="ECO:0000259" key="7">
    <source>
        <dbReference type="PROSITE" id="PS50850"/>
    </source>
</evidence>
<name>A0A3N4ME35_9PEZI</name>
<dbReference type="OrthoDB" id="508119at2759"/>
<dbReference type="InterPro" id="IPR036259">
    <property type="entry name" value="MFS_trans_sf"/>
</dbReference>
<dbReference type="InParanoid" id="A0A3N4ME35"/>
<keyword evidence="3 6" id="KW-0812">Transmembrane</keyword>
<keyword evidence="9" id="KW-1185">Reference proteome</keyword>
<evidence type="ECO:0000256" key="2">
    <source>
        <dbReference type="ARBA" id="ARBA00010992"/>
    </source>
</evidence>
<protein>
    <recommendedName>
        <fullName evidence="7">Major facilitator superfamily (MFS) profile domain-containing protein</fullName>
    </recommendedName>
</protein>
<comment type="subcellular location">
    <subcellularLocation>
        <location evidence="1">Membrane</location>
        <topology evidence="1">Multi-pass membrane protein</topology>
    </subcellularLocation>
</comment>
<dbReference type="InterPro" id="IPR020846">
    <property type="entry name" value="MFS_dom"/>
</dbReference>
<feature type="domain" description="Major facilitator superfamily (MFS) profile" evidence="7">
    <location>
        <begin position="1"/>
        <end position="102"/>
    </location>
</feature>
<evidence type="ECO:0000313" key="8">
    <source>
        <dbReference type="EMBL" id="RPB27455.1"/>
    </source>
</evidence>